<evidence type="ECO:0000256" key="4">
    <source>
        <dbReference type="ARBA" id="ARBA00022692"/>
    </source>
</evidence>
<feature type="transmembrane region" description="Helical" evidence="7">
    <location>
        <begin position="397"/>
        <end position="415"/>
    </location>
</feature>
<feature type="transmembrane region" description="Helical" evidence="7">
    <location>
        <begin position="58"/>
        <end position="75"/>
    </location>
</feature>
<feature type="transmembrane region" description="Helical" evidence="7">
    <location>
        <begin position="295"/>
        <end position="312"/>
    </location>
</feature>
<feature type="transmembrane region" description="Helical" evidence="7">
    <location>
        <begin position="104"/>
        <end position="122"/>
    </location>
</feature>
<keyword evidence="4 7" id="KW-0812">Transmembrane</keyword>
<evidence type="ECO:0000256" key="2">
    <source>
        <dbReference type="ARBA" id="ARBA00022448"/>
    </source>
</evidence>
<feature type="transmembrane region" description="Helical" evidence="7">
    <location>
        <begin position="367"/>
        <end position="385"/>
    </location>
</feature>
<keyword evidence="9" id="KW-1185">Reference proteome</keyword>
<dbReference type="Proteomes" id="UP000809621">
    <property type="component" value="Unassembled WGS sequence"/>
</dbReference>
<dbReference type="PANTHER" id="PTHR30509:SF9">
    <property type="entry name" value="MULTIDRUG RESISTANCE PROTEIN MDTO"/>
    <property type="match status" value="1"/>
</dbReference>
<protein>
    <submittedName>
        <fullName evidence="8">FUSC family protein</fullName>
    </submittedName>
</protein>
<keyword evidence="3" id="KW-1003">Cell membrane</keyword>
<organism evidence="8 9">
    <name type="scientific">Vibrio ulleungensis</name>
    <dbReference type="NCBI Taxonomy" id="2807619"/>
    <lineage>
        <taxon>Bacteria</taxon>
        <taxon>Pseudomonadati</taxon>
        <taxon>Pseudomonadota</taxon>
        <taxon>Gammaproteobacteria</taxon>
        <taxon>Vibrionales</taxon>
        <taxon>Vibrionaceae</taxon>
        <taxon>Vibrio</taxon>
    </lineage>
</organism>
<accession>A0ABS2HHJ9</accession>
<keyword evidence="6 7" id="KW-0472">Membrane</keyword>
<keyword evidence="2" id="KW-0813">Transport</keyword>
<name>A0ABS2HHJ9_9VIBR</name>
<dbReference type="EMBL" id="JAFEUM010000001">
    <property type="protein sequence ID" value="MBM7035307.1"/>
    <property type="molecule type" value="Genomic_DNA"/>
</dbReference>
<reference evidence="8 9" key="1">
    <citation type="submission" date="2021-02" db="EMBL/GenBank/DDBJ databases">
        <authorList>
            <person name="Park J.-S."/>
        </authorList>
    </citation>
    <scope>NUCLEOTIDE SEQUENCE [LARGE SCALE GENOMIC DNA]</scope>
    <source>
        <strain evidence="8 9">188UL20-2</strain>
    </source>
</reference>
<feature type="transmembrane region" description="Helical" evidence="7">
    <location>
        <begin position="421"/>
        <end position="441"/>
    </location>
</feature>
<gene>
    <name evidence="8" type="ORF">JQC93_02715</name>
</gene>
<sequence length="447" mass="50579">MLNSSTKEAIKVALSIIVALCLAIWFQWEKPYWAAIAVGVMALNETFAHAINKGYNRLIGTLLGTVFAFILISMFSQNPTLFLSIFTLLLAFSIFMSSDEQYGYIFSMAFTVCAIVSCMGQFDGETTFYFAILRFQETMLGVVTYSVIFQLLWPVNTEKGFSQKFTEAVEELIASIHKPQLTEEGVHESIANIEMLRKILNMPLTGSYVLRHHRKHWIQRIAEMRAIYGALQQRLESSEVNWTALLDSLEQFDSKHPQLSLLSEGVGIVANDPSTSWHQEKRTFIQHLHQDYKRVMQGVCMFLASIVIWIYLPVPGGAIFPMLAGILASQLPTLPPTTIRDAAMGVLGTGSVVLLEYVFIMPYFTELWQLALFYFVNTLVIWELFSSPPLMIHRILGINLLVVLTSGALNLTPVYSIEMPLFMMVNILMMLMIAKIFTDIFNPAPHR</sequence>
<feature type="transmembrane region" description="Helical" evidence="7">
    <location>
        <begin position="128"/>
        <end position="153"/>
    </location>
</feature>
<evidence type="ECO:0000256" key="7">
    <source>
        <dbReference type="SAM" id="Phobius"/>
    </source>
</evidence>
<comment type="subcellular location">
    <subcellularLocation>
        <location evidence="1">Cell membrane</location>
        <topology evidence="1">Multi-pass membrane protein</topology>
    </subcellularLocation>
</comment>
<feature type="transmembrane region" description="Helical" evidence="7">
    <location>
        <begin position="342"/>
        <end position="361"/>
    </location>
</feature>
<dbReference type="PANTHER" id="PTHR30509">
    <property type="entry name" value="P-HYDROXYBENZOIC ACID EFFLUX PUMP SUBUNIT-RELATED"/>
    <property type="match status" value="1"/>
</dbReference>
<feature type="transmembrane region" description="Helical" evidence="7">
    <location>
        <begin position="81"/>
        <end position="97"/>
    </location>
</feature>
<comment type="caution">
    <text evidence="8">The sequence shown here is derived from an EMBL/GenBank/DDBJ whole genome shotgun (WGS) entry which is preliminary data.</text>
</comment>
<feature type="transmembrane region" description="Helical" evidence="7">
    <location>
        <begin position="32"/>
        <end position="51"/>
    </location>
</feature>
<evidence type="ECO:0000256" key="3">
    <source>
        <dbReference type="ARBA" id="ARBA00022475"/>
    </source>
</evidence>
<dbReference type="InterPro" id="IPR006726">
    <property type="entry name" value="PHBA_efflux_AaeB/fusaric-R"/>
</dbReference>
<evidence type="ECO:0000256" key="5">
    <source>
        <dbReference type="ARBA" id="ARBA00022989"/>
    </source>
</evidence>
<evidence type="ECO:0000313" key="9">
    <source>
        <dbReference type="Proteomes" id="UP000809621"/>
    </source>
</evidence>
<dbReference type="Pfam" id="PF04632">
    <property type="entry name" value="FUSC"/>
    <property type="match status" value="1"/>
</dbReference>
<feature type="transmembrane region" description="Helical" evidence="7">
    <location>
        <begin position="9"/>
        <end position="26"/>
    </location>
</feature>
<evidence type="ECO:0000313" key="8">
    <source>
        <dbReference type="EMBL" id="MBM7035307.1"/>
    </source>
</evidence>
<dbReference type="RefSeq" id="WP_205156918.1">
    <property type="nucleotide sequence ID" value="NZ_JAFEUM010000001.1"/>
</dbReference>
<evidence type="ECO:0000256" key="6">
    <source>
        <dbReference type="ARBA" id="ARBA00023136"/>
    </source>
</evidence>
<proteinExistence type="predicted"/>
<keyword evidence="5 7" id="KW-1133">Transmembrane helix</keyword>
<evidence type="ECO:0000256" key="1">
    <source>
        <dbReference type="ARBA" id="ARBA00004651"/>
    </source>
</evidence>